<sequence length="100" mass="9985">MVRSLIAGDVQSAISTTLGLDGTAALAGQAGTAAGDSLDVTVDGVTQTITINAADTLSDIAAKIEAAFPTLEVSATTTGTNDTLTIGQGGYGDRRLHPHE</sequence>
<comment type="caution">
    <text evidence="2">The sequence shown here is derived from an EMBL/GenBank/DDBJ whole genome shotgun (WGS) entry which is preliminary data.</text>
</comment>
<keyword evidence="3" id="KW-1185">Reference proteome</keyword>
<dbReference type="Proteomes" id="UP000198795">
    <property type="component" value="Unassembled WGS sequence"/>
</dbReference>
<feature type="region of interest" description="Disordered" evidence="1">
    <location>
        <begin position="79"/>
        <end position="100"/>
    </location>
</feature>
<keyword evidence="2" id="KW-0969">Cilium</keyword>
<evidence type="ECO:0000313" key="2">
    <source>
        <dbReference type="EMBL" id="SDO42158.1"/>
    </source>
</evidence>
<protein>
    <submittedName>
        <fullName evidence="2">Flagellar hook protein FlgE</fullName>
    </submittedName>
</protein>
<evidence type="ECO:0000256" key="1">
    <source>
        <dbReference type="SAM" id="MobiDB-lite"/>
    </source>
</evidence>
<dbReference type="RefSeq" id="WP_090227106.1">
    <property type="nucleotide sequence ID" value="NZ_FNJC01000001.1"/>
</dbReference>
<evidence type="ECO:0000313" key="3">
    <source>
        <dbReference type="Proteomes" id="UP000198795"/>
    </source>
</evidence>
<keyword evidence="2" id="KW-0282">Flagellum</keyword>
<keyword evidence="2" id="KW-0966">Cell projection</keyword>
<name>A0A1H0JEI5_9HYPH</name>
<accession>A0A1H0JEI5</accession>
<proteinExistence type="predicted"/>
<gene>
    <name evidence="2" type="ORF">SAMN04488061_1143</name>
</gene>
<dbReference type="EMBL" id="FNJC01000001">
    <property type="protein sequence ID" value="SDO42158.1"/>
    <property type="molecule type" value="Genomic_DNA"/>
</dbReference>
<reference evidence="2 3" key="1">
    <citation type="submission" date="2016-10" db="EMBL/GenBank/DDBJ databases">
        <authorList>
            <person name="Varghese N."/>
            <person name="Submissions S."/>
        </authorList>
    </citation>
    <scope>NUCLEOTIDE SEQUENCE [LARGE SCALE GENOMIC DNA]</scope>
    <source>
        <strain evidence="2 3">CGMCC 1.6497</strain>
    </source>
</reference>
<organism evidence="2 3">
    <name type="scientific">Filomicrobium insigne</name>
    <dbReference type="NCBI Taxonomy" id="418854"/>
    <lineage>
        <taxon>Bacteria</taxon>
        <taxon>Pseudomonadati</taxon>
        <taxon>Pseudomonadota</taxon>
        <taxon>Alphaproteobacteria</taxon>
        <taxon>Hyphomicrobiales</taxon>
        <taxon>Hyphomicrobiaceae</taxon>
        <taxon>Filomicrobium</taxon>
    </lineage>
</organism>